<evidence type="ECO:0000256" key="9">
    <source>
        <dbReference type="ARBA" id="ARBA00047308"/>
    </source>
</evidence>
<comment type="catalytic activity">
    <reaction evidence="9">
        <text>Zn(2+)(in) + ATP + H2O = Zn(2+)(out) + ADP + phosphate + H(+)</text>
        <dbReference type="Rhea" id="RHEA:20621"/>
        <dbReference type="ChEBI" id="CHEBI:15377"/>
        <dbReference type="ChEBI" id="CHEBI:15378"/>
        <dbReference type="ChEBI" id="CHEBI:29105"/>
        <dbReference type="ChEBI" id="CHEBI:30616"/>
        <dbReference type="ChEBI" id="CHEBI:43474"/>
        <dbReference type="ChEBI" id="CHEBI:456216"/>
        <dbReference type="EC" id="7.2.2.12"/>
    </reaction>
</comment>
<evidence type="ECO:0000256" key="6">
    <source>
        <dbReference type="ARBA" id="ARBA00022989"/>
    </source>
</evidence>
<evidence type="ECO:0000256" key="3">
    <source>
        <dbReference type="ARBA" id="ARBA00022692"/>
    </source>
</evidence>
<dbReference type="NCBIfam" id="TIGR01494">
    <property type="entry name" value="ATPase_P-type"/>
    <property type="match status" value="1"/>
</dbReference>
<keyword evidence="4 10" id="KW-0479">Metal-binding</keyword>
<dbReference type="PANTHER" id="PTHR48085:SF5">
    <property type="entry name" value="CADMIUM_ZINC-TRANSPORTING ATPASE HMA4-RELATED"/>
    <property type="match status" value="1"/>
</dbReference>
<dbReference type="SUPFAM" id="SSF81665">
    <property type="entry name" value="Calcium ATPase, transmembrane domain M"/>
    <property type="match status" value="1"/>
</dbReference>
<dbReference type="InterPro" id="IPR001757">
    <property type="entry name" value="P_typ_ATPase"/>
</dbReference>
<dbReference type="InterPro" id="IPR044492">
    <property type="entry name" value="P_typ_ATPase_HD_dom"/>
</dbReference>
<feature type="transmembrane region" description="Helical" evidence="10">
    <location>
        <begin position="25"/>
        <end position="44"/>
    </location>
</feature>
<evidence type="ECO:0000256" key="10">
    <source>
        <dbReference type="RuleBase" id="RU362081"/>
    </source>
</evidence>
<evidence type="ECO:0000256" key="8">
    <source>
        <dbReference type="ARBA" id="ARBA00039097"/>
    </source>
</evidence>
<dbReference type="Gene3D" id="3.40.1110.10">
    <property type="entry name" value="Calcium-transporting ATPase, cytoplasmic domain N"/>
    <property type="match status" value="1"/>
</dbReference>
<dbReference type="PANTHER" id="PTHR48085">
    <property type="entry name" value="CADMIUM/ZINC-TRANSPORTING ATPASE HMA2-RELATED"/>
    <property type="match status" value="1"/>
</dbReference>
<evidence type="ECO:0000256" key="1">
    <source>
        <dbReference type="ARBA" id="ARBA00004370"/>
    </source>
</evidence>
<keyword evidence="10" id="KW-0067">ATP-binding</keyword>
<protein>
    <recommendedName>
        <fullName evidence="8">P-type Zn(2+) transporter</fullName>
        <ecNumber evidence="8">7.2.2.12</ecNumber>
    </recommendedName>
</protein>
<dbReference type="SFLD" id="SFLDG00002">
    <property type="entry name" value="C1.7:_P-type_atpase_like"/>
    <property type="match status" value="1"/>
</dbReference>
<dbReference type="Pfam" id="PF00122">
    <property type="entry name" value="E1-E2_ATPase"/>
    <property type="match status" value="1"/>
</dbReference>
<dbReference type="InterPro" id="IPR023298">
    <property type="entry name" value="ATPase_P-typ_TM_dom_sf"/>
</dbReference>
<keyword evidence="13" id="KW-1185">Reference proteome</keyword>
<dbReference type="Proteomes" id="UP001161497">
    <property type="component" value="Chromosome"/>
</dbReference>
<keyword evidence="7 10" id="KW-0472">Membrane</keyword>
<evidence type="ECO:0000256" key="5">
    <source>
        <dbReference type="ARBA" id="ARBA00022967"/>
    </source>
</evidence>
<reference evidence="12" key="1">
    <citation type="submission" date="2023-03" db="EMBL/GenBank/DDBJ databases">
        <authorList>
            <person name="Cremers G."/>
            <person name="Picone N."/>
        </authorList>
    </citation>
    <scope>NUCLEOTIDE SEQUENCE</scope>
    <source>
        <strain evidence="12">Sample_alias</strain>
    </source>
</reference>
<keyword evidence="3 10" id="KW-0812">Transmembrane</keyword>
<dbReference type="InterPro" id="IPR059000">
    <property type="entry name" value="ATPase_P-type_domA"/>
</dbReference>
<feature type="transmembrane region" description="Helical" evidence="10">
    <location>
        <begin position="248"/>
        <end position="267"/>
    </location>
</feature>
<organism evidence="12 13">
    <name type="scientific">Candidatus Methylacidiphilum fumarolicum</name>
    <dbReference type="NCBI Taxonomy" id="591154"/>
    <lineage>
        <taxon>Bacteria</taxon>
        <taxon>Pseudomonadati</taxon>
        <taxon>Verrucomicrobiota</taxon>
        <taxon>Methylacidiphilae</taxon>
        <taxon>Methylacidiphilales</taxon>
        <taxon>Methylacidiphilaceae</taxon>
        <taxon>Methylacidiphilum (ex Ratnadevi et al. 2023)</taxon>
    </lineage>
</organism>
<evidence type="ECO:0000256" key="7">
    <source>
        <dbReference type="ARBA" id="ARBA00023136"/>
    </source>
</evidence>
<feature type="transmembrane region" description="Helical" evidence="10">
    <location>
        <begin position="273"/>
        <end position="301"/>
    </location>
</feature>
<feature type="transmembrane region" description="Helical" evidence="10">
    <location>
        <begin position="83"/>
        <end position="107"/>
    </location>
</feature>
<keyword evidence="5" id="KW-1278">Translocase</keyword>
<feature type="transmembrane region" description="Helical" evidence="10">
    <location>
        <begin position="50"/>
        <end position="71"/>
    </location>
</feature>
<sequence>MSPETHRKTVEQKRTFTFIEKGTELIALSSFFSIIAYVVLRYLLKLDPFFATLPLFFSYGIGGIPLLIELVWKLFRFEFGSDLLAGISIISSFLLREYLAGAIVILMLSGGQLLERLAIYHASAVLRALARRMPTVAHQKRNGSIKDIDLKEVIEGIELIIYPHEICPADGVVIEGKTVMDESYLTGEPFMISKTVGSTVLSGAINGNSAIRIRVLRKPEDSRYAKIMEVIRKSEEAKPRIRRLAEQIGAFYTPLSIFIATVAGMVSGSPLRFLSVMVIATPCPLLLAIPVAILGSISLCARRSIVVKDSQALELISKCQTAIFDKTGTLTYGMPKLVEESYSSFFEPRFVFDLVASLERYSKHPLAAAVLQKAAEKKIEFMELSEVHEPPGKGLCGLFRKMSVRITARSKLSSDIKGLEQMPRESEGLECVVLIDEVYAATFRFRDAPREESKPFIAHLSAKHGFKKVLIVSGDRESEVSYLAKQVGVSTLYAQCSPEQKLEIVKNETSQAKTLFVGDGINDAPAMLAATVGIAVGSNSEPTTEAAKIVIMENTLMKVDEFLHIGRRMRMIALQSAIGGMMLSCMGMGIAATGGLSPVEGAIFQEIIDVFSLLNALRTLFPPKTIKDF</sequence>
<keyword evidence="10" id="KW-1003">Cell membrane</keyword>
<dbReference type="Gene3D" id="2.70.150.10">
    <property type="entry name" value="Calcium-transporting ATPase, cytoplasmic transduction domain A"/>
    <property type="match status" value="1"/>
</dbReference>
<dbReference type="InterPro" id="IPR008250">
    <property type="entry name" value="ATPase_P-typ_transduc_dom_A_sf"/>
</dbReference>
<feature type="transmembrane region" description="Helical" evidence="10">
    <location>
        <begin position="572"/>
        <end position="596"/>
    </location>
</feature>
<evidence type="ECO:0000313" key="13">
    <source>
        <dbReference type="Proteomes" id="UP001161497"/>
    </source>
</evidence>
<dbReference type="InterPro" id="IPR036412">
    <property type="entry name" value="HAD-like_sf"/>
</dbReference>
<evidence type="ECO:0000256" key="2">
    <source>
        <dbReference type="ARBA" id="ARBA00006024"/>
    </source>
</evidence>
<dbReference type="SFLD" id="SFLDS00003">
    <property type="entry name" value="Haloacid_Dehalogenase"/>
    <property type="match status" value="1"/>
</dbReference>
<dbReference type="SUPFAM" id="SSF56784">
    <property type="entry name" value="HAD-like"/>
    <property type="match status" value="1"/>
</dbReference>
<feature type="domain" description="P-type ATPase A" evidence="11">
    <location>
        <begin position="134"/>
        <end position="231"/>
    </location>
</feature>
<evidence type="ECO:0000259" key="11">
    <source>
        <dbReference type="Pfam" id="PF00122"/>
    </source>
</evidence>
<dbReference type="EMBL" id="OX458932">
    <property type="protein sequence ID" value="CAI9085898.1"/>
    <property type="molecule type" value="Genomic_DNA"/>
</dbReference>
<comment type="subcellular location">
    <subcellularLocation>
        <location evidence="10">Cell membrane</location>
    </subcellularLocation>
    <subcellularLocation>
        <location evidence="1">Membrane</location>
    </subcellularLocation>
</comment>
<evidence type="ECO:0000256" key="4">
    <source>
        <dbReference type="ARBA" id="ARBA00022723"/>
    </source>
</evidence>
<dbReference type="SFLD" id="SFLDF00027">
    <property type="entry name" value="p-type_atpase"/>
    <property type="match status" value="1"/>
</dbReference>
<dbReference type="PRINTS" id="PR00119">
    <property type="entry name" value="CATATPASE"/>
</dbReference>
<dbReference type="EC" id="7.2.2.12" evidence="8"/>
<dbReference type="InterPro" id="IPR018303">
    <property type="entry name" value="ATPase_P-typ_P_site"/>
</dbReference>
<gene>
    <name evidence="12" type="primary">zntA</name>
    <name evidence="12" type="ORF">MFUM_1560</name>
</gene>
<accession>A0ABM9IDY2</accession>
<dbReference type="RefSeq" id="WP_009059764.1">
    <property type="nucleotide sequence ID" value="NZ_JAHXRZ010000006.1"/>
</dbReference>
<dbReference type="InterPro" id="IPR023214">
    <property type="entry name" value="HAD_sf"/>
</dbReference>
<dbReference type="InterPro" id="IPR023299">
    <property type="entry name" value="ATPase_P-typ_cyto_dom_N"/>
</dbReference>
<name>A0ABM9IDY2_9BACT</name>
<dbReference type="PROSITE" id="PS00154">
    <property type="entry name" value="ATPASE_E1_E2"/>
    <property type="match status" value="1"/>
</dbReference>
<dbReference type="InterPro" id="IPR027256">
    <property type="entry name" value="P-typ_ATPase_IB"/>
</dbReference>
<dbReference type="NCBIfam" id="TIGR01512">
    <property type="entry name" value="ATPase-IB2_Cd"/>
    <property type="match status" value="1"/>
</dbReference>
<keyword evidence="10" id="KW-0547">Nucleotide-binding</keyword>
<dbReference type="Gene3D" id="3.40.50.1000">
    <property type="entry name" value="HAD superfamily/HAD-like"/>
    <property type="match status" value="1"/>
</dbReference>
<dbReference type="InterPro" id="IPR051014">
    <property type="entry name" value="Cation_Transport_ATPase_IB"/>
</dbReference>
<dbReference type="Pfam" id="PF00702">
    <property type="entry name" value="Hydrolase"/>
    <property type="match status" value="1"/>
</dbReference>
<dbReference type="SUPFAM" id="SSF81653">
    <property type="entry name" value="Calcium ATPase, transduction domain A"/>
    <property type="match status" value="1"/>
</dbReference>
<proteinExistence type="inferred from homology"/>
<evidence type="ECO:0000313" key="12">
    <source>
        <dbReference type="EMBL" id="CAI9085898.1"/>
    </source>
</evidence>
<dbReference type="NCBIfam" id="TIGR01525">
    <property type="entry name" value="ATPase-IB_hvy"/>
    <property type="match status" value="1"/>
</dbReference>
<comment type="similarity">
    <text evidence="2 10">Belongs to the cation transport ATPase (P-type) (TC 3.A.3) family. Type IB subfamily.</text>
</comment>
<keyword evidence="6 10" id="KW-1133">Transmembrane helix</keyword>